<evidence type="ECO:0000313" key="2">
    <source>
        <dbReference type="Proteomes" id="UP000268829"/>
    </source>
</evidence>
<dbReference type="InterPro" id="IPR036291">
    <property type="entry name" value="NAD(P)-bd_dom_sf"/>
</dbReference>
<organism evidence="1 2">
    <name type="scientific">Brevibacillus gelatini</name>
    <dbReference type="NCBI Taxonomy" id="1655277"/>
    <lineage>
        <taxon>Bacteria</taxon>
        <taxon>Bacillati</taxon>
        <taxon>Bacillota</taxon>
        <taxon>Bacilli</taxon>
        <taxon>Bacillales</taxon>
        <taxon>Paenibacillaceae</taxon>
        <taxon>Brevibacillus</taxon>
    </lineage>
</organism>
<protein>
    <submittedName>
        <fullName evidence="1">Ornithine cyclodeaminase family protein</fullName>
    </submittedName>
</protein>
<dbReference type="RefSeq" id="WP_122904300.1">
    <property type="nucleotide sequence ID" value="NZ_RHHS01000017.1"/>
</dbReference>
<sequence length="352" mass="38704">MFPFRIMNQQNVEKLLDMKQVIELVERAYSLKAQKEAALFPMVFHEFSPGKADMDIKSGHLMGADIFGLKLVSWFGDNPSKQLPPLTGFVFVLDSQTGVPIGMMGGEAITLMRTGAAGGIGAKYLARKESEHLLIVGTGHLAPYQIMSTLMLMEHIKKVTVYNHQSLEKATSFCSSLSAKLKEKFLSPYRENQMLFEEYASRIEQVEFVATDQIQKATGEADIIITATPSRQPIIQKEWVRPGTHFSCVGADMAGKQEIDERIFASARVFVDDVAQAVQVGETEIPIKKGIIEKDNILAEIGSVILGTTTGRLSDDDITIFDSTGIALQDLITADYILKQAEAKGIGIVANL</sequence>
<dbReference type="InterPro" id="IPR023401">
    <property type="entry name" value="ODC_N"/>
</dbReference>
<keyword evidence="2" id="KW-1185">Reference proteome</keyword>
<dbReference type="Gene3D" id="3.30.1780.10">
    <property type="entry name" value="ornithine cyclodeaminase, domain 1"/>
    <property type="match status" value="1"/>
</dbReference>
<dbReference type="GO" id="GO:0005737">
    <property type="term" value="C:cytoplasm"/>
    <property type="evidence" value="ECO:0007669"/>
    <property type="project" value="TreeGrafter"/>
</dbReference>
<comment type="caution">
    <text evidence="1">The sequence shown here is derived from an EMBL/GenBank/DDBJ whole genome shotgun (WGS) entry which is preliminary data.</text>
</comment>
<dbReference type="EMBL" id="RHHS01000017">
    <property type="protein sequence ID" value="RNB58726.1"/>
    <property type="molecule type" value="Genomic_DNA"/>
</dbReference>
<dbReference type="Gene3D" id="3.40.50.720">
    <property type="entry name" value="NAD(P)-binding Rossmann-like Domain"/>
    <property type="match status" value="1"/>
</dbReference>
<dbReference type="SUPFAM" id="SSF51735">
    <property type="entry name" value="NAD(P)-binding Rossmann-fold domains"/>
    <property type="match status" value="1"/>
</dbReference>
<dbReference type="AlphaFoldDB" id="A0A3M8B5L4"/>
<dbReference type="InterPro" id="IPR003462">
    <property type="entry name" value="ODC_Mu_crystall"/>
</dbReference>
<dbReference type="Proteomes" id="UP000268829">
    <property type="component" value="Unassembled WGS sequence"/>
</dbReference>
<dbReference type="PIRSF" id="PIRSF001439">
    <property type="entry name" value="CryM"/>
    <property type="match status" value="1"/>
</dbReference>
<proteinExistence type="predicted"/>
<reference evidence="1 2" key="1">
    <citation type="submission" date="2018-10" db="EMBL/GenBank/DDBJ databases">
        <title>Phylogenomics of Brevibacillus.</title>
        <authorList>
            <person name="Dunlap C."/>
        </authorList>
    </citation>
    <scope>NUCLEOTIDE SEQUENCE [LARGE SCALE GENOMIC DNA]</scope>
    <source>
        <strain evidence="1 2">DSM 100115</strain>
    </source>
</reference>
<dbReference type="PANTHER" id="PTHR13812:SF19">
    <property type="entry name" value="KETIMINE REDUCTASE MU-CRYSTALLIN"/>
    <property type="match status" value="1"/>
</dbReference>
<dbReference type="PANTHER" id="PTHR13812">
    <property type="entry name" value="KETIMINE REDUCTASE MU-CRYSTALLIN"/>
    <property type="match status" value="1"/>
</dbReference>
<accession>A0A3M8B5L4</accession>
<dbReference type="OrthoDB" id="9792005at2"/>
<dbReference type="Pfam" id="PF02423">
    <property type="entry name" value="OCD_Mu_crystall"/>
    <property type="match status" value="2"/>
</dbReference>
<name>A0A3M8B5L4_9BACL</name>
<evidence type="ECO:0000313" key="1">
    <source>
        <dbReference type="EMBL" id="RNB58726.1"/>
    </source>
</evidence>
<gene>
    <name evidence="1" type="ORF">EDM57_08385</name>
</gene>